<evidence type="ECO:0000313" key="2">
    <source>
        <dbReference type="EMBL" id="KAF0023437.1"/>
    </source>
</evidence>
<gene>
    <name evidence="2" type="ORF">F2P81_024067</name>
</gene>
<dbReference type="AlphaFoldDB" id="A0A6A4RT05"/>
<evidence type="ECO:0000313" key="3">
    <source>
        <dbReference type="Proteomes" id="UP000438429"/>
    </source>
</evidence>
<feature type="region of interest" description="Disordered" evidence="1">
    <location>
        <begin position="158"/>
        <end position="203"/>
    </location>
</feature>
<name>A0A6A4RT05_SCOMX</name>
<accession>A0A6A4RT05</accession>
<feature type="compositionally biased region" description="Polar residues" evidence="1">
    <location>
        <begin position="194"/>
        <end position="203"/>
    </location>
</feature>
<evidence type="ECO:0000256" key="1">
    <source>
        <dbReference type="SAM" id="MobiDB-lite"/>
    </source>
</evidence>
<dbReference type="EMBL" id="VEVO01000022">
    <property type="protein sequence ID" value="KAF0023437.1"/>
    <property type="molecule type" value="Genomic_DNA"/>
</dbReference>
<feature type="region of interest" description="Disordered" evidence="1">
    <location>
        <begin position="228"/>
        <end position="283"/>
    </location>
</feature>
<dbReference type="Proteomes" id="UP000438429">
    <property type="component" value="Unassembled WGS sequence"/>
</dbReference>
<protein>
    <submittedName>
        <fullName evidence="2">Uncharacterized protein</fullName>
    </submittedName>
</protein>
<comment type="caution">
    <text evidence="2">The sequence shown here is derived from an EMBL/GenBank/DDBJ whole genome shotgun (WGS) entry which is preliminary data.</text>
</comment>
<sequence>MLWCTGCYERFISVHLARVVLCHKEVPCGPVVSEYRFYCPSFMKMWAWPGGKYVSSCNLGGGRFAAIGSPFPDMKTIVPALPSTKNAATQTEGVSWFWVEGVGEIIKEGPPLPDSASGLGIGKSLMPPMASSEQEELRAALTIIEDQFSSVIAEITELEPGPDDCTTSTSPGAVEDTSGENTDLPPDDCEDATTIENLPTPSVTSTRGITLFSSCTTPCMDEMTIVDRWDSTDEPSTSTNEDVLLLSAGEDDDILAVWPSTDSTERSPRPQEGGVKKKLRSQP</sequence>
<reference evidence="2 3" key="1">
    <citation type="submission" date="2019-06" db="EMBL/GenBank/DDBJ databases">
        <title>Draft genomes of female and male turbot (Scophthalmus maximus).</title>
        <authorList>
            <person name="Xu H."/>
            <person name="Xu X.-W."/>
            <person name="Shao C."/>
            <person name="Chen S."/>
        </authorList>
    </citation>
    <scope>NUCLEOTIDE SEQUENCE [LARGE SCALE GENOMIC DNA]</scope>
    <source>
        <strain evidence="2">Ysfricsl-2016a</strain>
        <tissue evidence="2">Blood</tissue>
    </source>
</reference>
<proteinExistence type="predicted"/>
<organism evidence="2 3">
    <name type="scientific">Scophthalmus maximus</name>
    <name type="common">Turbot</name>
    <name type="synonym">Psetta maxima</name>
    <dbReference type="NCBI Taxonomy" id="52904"/>
    <lineage>
        <taxon>Eukaryota</taxon>
        <taxon>Metazoa</taxon>
        <taxon>Chordata</taxon>
        <taxon>Craniata</taxon>
        <taxon>Vertebrata</taxon>
        <taxon>Euteleostomi</taxon>
        <taxon>Actinopterygii</taxon>
        <taxon>Neopterygii</taxon>
        <taxon>Teleostei</taxon>
        <taxon>Neoteleostei</taxon>
        <taxon>Acanthomorphata</taxon>
        <taxon>Carangaria</taxon>
        <taxon>Pleuronectiformes</taxon>
        <taxon>Pleuronectoidei</taxon>
        <taxon>Scophthalmidae</taxon>
        <taxon>Scophthalmus</taxon>
    </lineage>
</organism>